<accession>A0A7X5TKL8</accession>
<dbReference type="SUPFAM" id="SSF47598">
    <property type="entry name" value="Ribbon-helix-helix"/>
    <property type="match status" value="1"/>
</dbReference>
<dbReference type="EMBL" id="PUJV01000001">
    <property type="protein sequence ID" value="NHB95042.1"/>
    <property type="molecule type" value="Genomic_DNA"/>
</dbReference>
<comment type="caution">
    <text evidence="3">The sequence shown here is derived from an EMBL/GenBank/DDBJ whole genome shotgun (WGS) entry which is preliminary data.</text>
</comment>
<protein>
    <submittedName>
        <fullName evidence="3">DUF1778 domain-containing protein</fullName>
    </submittedName>
</protein>
<dbReference type="Pfam" id="PF08681">
    <property type="entry name" value="TacA1"/>
    <property type="match status" value="1"/>
</dbReference>
<evidence type="ECO:0000313" key="4">
    <source>
        <dbReference type="Proteomes" id="UP000547931"/>
    </source>
</evidence>
<dbReference type="InterPro" id="IPR010985">
    <property type="entry name" value="Ribbon_hlx_hlx"/>
</dbReference>
<dbReference type="Proteomes" id="UP000547931">
    <property type="component" value="Unassembled WGS sequence"/>
</dbReference>
<dbReference type="AlphaFoldDB" id="A0A7X5TKL8"/>
<gene>
    <name evidence="3" type="ORF">C5470_00875</name>
</gene>
<evidence type="ECO:0000313" key="3">
    <source>
        <dbReference type="EMBL" id="NHB95042.1"/>
    </source>
</evidence>
<evidence type="ECO:0000256" key="1">
    <source>
        <dbReference type="ARBA" id="ARBA00022649"/>
    </source>
</evidence>
<proteinExistence type="inferred from homology"/>
<keyword evidence="1" id="KW-1277">Toxin-antitoxin system</keyword>
<comment type="similarity">
    <text evidence="2">Belongs to the TacA antitoxin family.</text>
</comment>
<name>A0A7X5TKL8_9GAMM</name>
<dbReference type="InterPro" id="IPR014795">
    <property type="entry name" value="TacA_1-like"/>
</dbReference>
<sequence>MENYGYSKIRFRLDEEIKSEAEKSSALLGMKSLTEYVVHLMQRDANQVMSEYERMTIKGDIFDHFVNACEQAKKPNKALLNAVAFTKEQEVK</sequence>
<keyword evidence="4" id="KW-1185">Reference proteome</keyword>
<evidence type="ECO:0000256" key="2">
    <source>
        <dbReference type="ARBA" id="ARBA00049988"/>
    </source>
</evidence>
<dbReference type="Gene3D" id="1.20.5.780">
    <property type="entry name" value="Single helix bin"/>
    <property type="match status" value="1"/>
</dbReference>
<organism evidence="3 4">
    <name type="scientific">Photorhabdus stackebrandtii</name>
    <dbReference type="NCBI Taxonomy" id="1123042"/>
    <lineage>
        <taxon>Bacteria</taxon>
        <taxon>Pseudomonadati</taxon>
        <taxon>Pseudomonadota</taxon>
        <taxon>Gammaproteobacteria</taxon>
        <taxon>Enterobacterales</taxon>
        <taxon>Morganellaceae</taxon>
        <taxon>Photorhabdus</taxon>
    </lineage>
</organism>
<dbReference type="GO" id="GO:0006355">
    <property type="term" value="P:regulation of DNA-templated transcription"/>
    <property type="evidence" value="ECO:0007669"/>
    <property type="project" value="InterPro"/>
</dbReference>
<reference evidence="3 4" key="1">
    <citation type="submission" date="2018-02" db="EMBL/GenBank/DDBJ databases">
        <authorList>
            <person name="Machado R.A."/>
        </authorList>
    </citation>
    <scope>NUCLEOTIDE SEQUENCE [LARGE SCALE GENOMIC DNA]</scope>
    <source>
        <strain evidence="3 4">DSM 23271</strain>
    </source>
</reference>